<reference evidence="7" key="1">
    <citation type="journal article" date="2011" name="Genome Res.">
        <title>Phylogeny-wide analysis of social amoeba genomes highlights ancient origins for complex intercellular communication.</title>
        <authorList>
            <person name="Heidel A.J."/>
            <person name="Lawal H.M."/>
            <person name="Felder M."/>
            <person name="Schilde C."/>
            <person name="Helps N.R."/>
            <person name="Tunggal B."/>
            <person name="Rivero F."/>
            <person name="John U."/>
            <person name="Schleicher M."/>
            <person name="Eichinger L."/>
            <person name="Platzer M."/>
            <person name="Noegel A.A."/>
            <person name="Schaap P."/>
            <person name="Gloeckner G."/>
        </authorList>
    </citation>
    <scope>NUCLEOTIDE SEQUENCE [LARGE SCALE GENOMIC DNA]</scope>
    <source>
        <strain evidence="7">SH3</strain>
    </source>
</reference>
<accession>F4PV71</accession>
<feature type="transmembrane region" description="Helical" evidence="5">
    <location>
        <begin position="60"/>
        <end position="77"/>
    </location>
</feature>
<evidence type="ECO:0000256" key="2">
    <source>
        <dbReference type="ARBA" id="ARBA00022692"/>
    </source>
</evidence>
<feature type="transmembrane region" description="Helical" evidence="5">
    <location>
        <begin position="160"/>
        <end position="180"/>
    </location>
</feature>
<dbReference type="Proteomes" id="UP000007797">
    <property type="component" value="Unassembled WGS sequence"/>
</dbReference>
<dbReference type="GO" id="GO:0042371">
    <property type="term" value="P:vitamin K biosynthetic process"/>
    <property type="evidence" value="ECO:0007669"/>
    <property type="project" value="TreeGrafter"/>
</dbReference>
<comment type="subcellular location">
    <subcellularLocation>
        <location evidence="1">Membrane</location>
        <topology evidence="1">Multi-pass membrane protein</topology>
    </subcellularLocation>
</comment>
<dbReference type="Pfam" id="PF01040">
    <property type="entry name" value="UbiA"/>
    <property type="match status" value="1"/>
</dbReference>
<protein>
    <recommendedName>
        <fullName evidence="8">UbiA prenyltransferase family protein</fullName>
    </recommendedName>
</protein>
<dbReference type="PANTHER" id="PTHR13929:SF4">
    <property type="entry name" value="PRENYLTRANSFERASE-RELATED"/>
    <property type="match status" value="1"/>
</dbReference>
<dbReference type="InterPro" id="IPR000537">
    <property type="entry name" value="UbiA_prenyltransferase"/>
</dbReference>
<dbReference type="GO" id="GO:0016020">
    <property type="term" value="C:membrane"/>
    <property type="evidence" value="ECO:0007669"/>
    <property type="project" value="UniProtKB-SubCell"/>
</dbReference>
<keyword evidence="4 5" id="KW-0472">Membrane</keyword>
<feature type="transmembrane region" description="Helical" evidence="5">
    <location>
        <begin position="84"/>
        <end position="103"/>
    </location>
</feature>
<keyword evidence="3 5" id="KW-1133">Transmembrane helix</keyword>
<evidence type="ECO:0000313" key="6">
    <source>
        <dbReference type="EMBL" id="EGG21979.1"/>
    </source>
</evidence>
<dbReference type="RefSeq" id="XP_004359830.1">
    <property type="nucleotide sequence ID" value="XM_004359773.1"/>
</dbReference>
<name>F4PV71_CACFS</name>
<feature type="transmembrane region" description="Helical" evidence="5">
    <location>
        <begin position="26"/>
        <end position="48"/>
    </location>
</feature>
<dbReference type="GO" id="GO:0009234">
    <property type="term" value="P:menaquinone biosynthetic process"/>
    <property type="evidence" value="ECO:0007669"/>
    <property type="project" value="TreeGrafter"/>
</dbReference>
<proteinExistence type="predicted"/>
<sequence>MINSYIDYITGVDDPKTSSDRTLFEVVSVTTLLGFIAFSITGMFVLTFYLTTLCHGETEWMAKMFVMYLASLLFNSCTYTPLKYIALGPIPFVMYATFTWGIYHCLFTNSLPTPMQSILFAPQLIFLTTCFLAGYHRDIEEDEKAGIKTIITMLGKKNSIIFLSFLALLFFVSMTFLAFYGQNNLILSTLVALPKSFKIFKEGYYSSTSQFNYQVLAALRVGCGFYIGAIGIGGFKHLI</sequence>
<evidence type="ECO:0000256" key="1">
    <source>
        <dbReference type="ARBA" id="ARBA00004141"/>
    </source>
</evidence>
<feature type="transmembrane region" description="Helical" evidence="5">
    <location>
        <begin position="115"/>
        <end position="135"/>
    </location>
</feature>
<dbReference type="OrthoDB" id="203513at2759"/>
<evidence type="ECO:0000313" key="7">
    <source>
        <dbReference type="Proteomes" id="UP000007797"/>
    </source>
</evidence>
<gene>
    <name evidence="6" type="ORF">DFA_01865</name>
</gene>
<dbReference type="AlphaFoldDB" id="F4PV71"/>
<dbReference type="PANTHER" id="PTHR13929">
    <property type="entry name" value="1,4-DIHYDROXY-2-NAPHTHOATE OCTAPRENYLTRANSFERASE"/>
    <property type="match status" value="1"/>
</dbReference>
<dbReference type="EMBL" id="GL883010">
    <property type="protein sequence ID" value="EGG21979.1"/>
    <property type="molecule type" value="Genomic_DNA"/>
</dbReference>
<keyword evidence="2 5" id="KW-0812">Transmembrane</keyword>
<evidence type="ECO:0000256" key="4">
    <source>
        <dbReference type="ARBA" id="ARBA00023136"/>
    </source>
</evidence>
<dbReference type="Gene3D" id="1.20.120.1780">
    <property type="entry name" value="UbiA prenyltransferase"/>
    <property type="match status" value="1"/>
</dbReference>
<feature type="transmembrane region" description="Helical" evidence="5">
    <location>
        <begin position="213"/>
        <end position="235"/>
    </location>
</feature>
<evidence type="ECO:0008006" key="8">
    <source>
        <dbReference type="Google" id="ProtNLM"/>
    </source>
</evidence>
<evidence type="ECO:0000256" key="3">
    <source>
        <dbReference type="ARBA" id="ARBA00022989"/>
    </source>
</evidence>
<dbReference type="GeneID" id="14874194"/>
<organism evidence="6 7">
    <name type="scientific">Cavenderia fasciculata</name>
    <name type="common">Slime mold</name>
    <name type="synonym">Dictyostelium fasciculatum</name>
    <dbReference type="NCBI Taxonomy" id="261658"/>
    <lineage>
        <taxon>Eukaryota</taxon>
        <taxon>Amoebozoa</taxon>
        <taxon>Evosea</taxon>
        <taxon>Eumycetozoa</taxon>
        <taxon>Dictyostelia</taxon>
        <taxon>Acytosteliales</taxon>
        <taxon>Cavenderiaceae</taxon>
        <taxon>Cavenderia</taxon>
    </lineage>
</organism>
<dbReference type="CDD" id="cd13962">
    <property type="entry name" value="PT_UbiA_UBIAD1"/>
    <property type="match status" value="1"/>
</dbReference>
<dbReference type="InterPro" id="IPR026046">
    <property type="entry name" value="UBIAD1"/>
</dbReference>
<dbReference type="KEGG" id="dfa:DFA_01865"/>
<evidence type="ECO:0000256" key="5">
    <source>
        <dbReference type="SAM" id="Phobius"/>
    </source>
</evidence>
<keyword evidence="7" id="KW-1185">Reference proteome</keyword>
<dbReference type="GO" id="GO:0004659">
    <property type="term" value="F:prenyltransferase activity"/>
    <property type="evidence" value="ECO:0007669"/>
    <property type="project" value="InterPro"/>
</dbReference>